<name>A0A1I7UYI2_9PELO</name>
<dbReference type="PANTHER" id="PTHR34005">
    <property type="entry name" value="PROTEIN CBG15054-RELATED"/>
    <property type="match status" value="1"/>
</dbReference>
<proteinExistence type="predicted"/>
<reference evidence="4" key="1">
    <citation type="submission" date="2016-11" db="UniProtKB">
        <authorList>
            <consortium name="WormBaseParasite"/>
        </authorList>
    </citation>
    <scope>IDENTIFICATION</scope>
</reference>
<keyword evidence="2" id="KW-0472">Membrane</keyword>
<organism evidence="3 4">
    <name type="scientific">Caenorhabditis tropicalis</name>
    <dbReference type="NCBI Taxonomy" id="1561998"/>
    <lineage>
        <taxon>Eukaryota</taxon>
        <taxon>Metazoa</taxon>
        <taxon>Ecdysozoa</taxon>
        <taxon>Nematoda</taxon>
        <taxon>Chromadorea</taxon>
        <taxon>Rhabditida</taxon>
        <taxon>Rhabditina</taxon>
        <taxon>Rhabditomorpha</taxon>
        <taxon>Rhabditoidea</taxon>
        <taxon>Rhabditidae</taxon>
        <taxon>Peloderinae</taxon>
        <taxon>Caenorhabditis</taxon>
    </lineage>
</organism>
<sequence>MNETIDPFCEAYCERKDEIAWEIQKAKNIEELQYVWMFYMGLLIVLLITIGFVEGGPKICYAIRKKISKRVGKVTQTPIIPFPTKGFENYVSSAMKDIPSNVRIQANDQKFYYYGGYSGRRAVGDLIRMVMKQKSEPFQKYWAKWTSQLANALPRTSQIISIRMDGFEFGEKMHDFIPIGGVSSGSHFTYQMFGDNRIQVTYYVEEGVSYVAGFCIYVKDPTDSYVYWSEDIVEKILKFRKYQMKNLKSKEDNRNIEKSIPSDIAVLKNETEIEQKEEEETENDVVVVVEEQKEENKNVDQIISENNSVNPEAETKSEQQEEEDESEDTIWILDDLSPPTPKSEIKLTVKYCSRLQRNVMTHFNSEKAKHEEWNSIEKKMESEECEECSEGDLLSTYSTLSLV</sequence>
<dbReference type="AlphaFoldDB" id="A0A1I7UYI2"/>
<keyword evidence="2" id="KW-0812">Transmembrane</keyword>
<dbReference type="eggNOG" id="ENOG502TH9Q">
    <property type="taxonomic scope" value="Eukaryota"/>
</dbReference>
<dbReference type="WBParaSite" id="Csp11.Scaffold630.g20615.t1">
    <property type="protein sequence ID" value="Csp11.Scaffold630.g20615.t1"/>
    <property type="gene ID" value="Csp11.Scaffold630.g20615"/>
</dbReference>
<feature type="region of interest" description="Disordered" evidence="1">
    <location>
        <begin position="296"/>
        <end position="328"/>
    </location>
</feature>
<keyword evidence="3" id="KW-1185">Reference proteome</keyword>
<dbReference type="Proteomes" id="UP000095282">
    <property type="component" value="Unplaced"/>
</dbReference>
<evidence type="ECO:0000313" key="4">
    <source>
        <dbReference type="WBParaSite" id="Csp11.Scaffold630.g20615.t1"/>
    </source>
</evidence>
<protein>
    <submittedName>
        <fullName evidence="4">WS_DGAT_C domain-containing protein</fullName>
    </submittedName>
</protein>
<evidence type="ECO:0000313" key="3">
    <source>
        <dbReference type="Proteomes" id="UP000095282"/>
    </source>
</evidence>
<accession>A0A1I7UYI2</accession>
<feature type="compositionally biased region" description="Polar residues" evidence="1">
    <location>
        <begin position="301"/>
        <end position="310"/>
    </location>
</feature>
<keyword evidence="2" id="KW-1133">Transmembrane helix</keyword>
<feature type="transmembrane region" description="Helical" evidence="2">
    <location>
        <begin position="34"/>
        <end position="53"/>
    </location>
</feature>
<dbReference type="PANTHER" id="PTHR34005:SF1">
    <property type="entry name" value="PROTEIN CBG15054"/>
    <property type="match status" value="1"/>
</dbReference>
<evidence type="ECO:0000256" key="2">
    <source>
        <dbReference type="SAM" id="Phobius"/>
    </source>
</evidence>
<evidence type="ECO:0000256" key="1">
    <source>
        <dbReference type="SAM" id="MobiDB-lite"/>
    </source>
</evidence>